<sequence>MAPQWNEFNRQPEWHYVGRYLDFAPKIWEIALASVCASLGVTTIPQELITMHIRRGDFLTWCEKGTDCTPSLDAFVAALNDLKAELKESWPKIDVEKIQVLITTDEHDDRAIFDQIAANGWVVSQTPPSMIEEAFGDAWKWADSAIAQAILSLGARGFVGTANSQVSQLTQLRIQSYYKRKAAPTRMVDRSGKFSRKRSLGHGNGGFSKKRSLAIR</sequence>
<protein>
    <submittedName>
        <fullName evidence="2">BQ2448_5699 protein</fullName>
    </submittedName>
</protein>
<organism evidence="2 3">
    <name type="scientific">Microbotryum intermedium</name>
    <dbReference type="NCBI Taxonomy" id="269621"/>
    <lineage>
        <taxon>Eukaryota</taxon>
        <taxon>Fungi</taxon>
        <taxon>Dikarya</taxon>
        <taxon>Basidiomycota</taxon>
        <taxon>Pucciniomycotina</taxon>
        <taxon>Microbotryomycetes</taxon>
        <taxon>Microbotryales</taxon>
        <taxon>Microbotryaceae</taxon>
        <taxon>Microbotryum</taxon>
    </lineage>
</organism>
<dbReference type="EMBL" id="FMSP01000001">
    <property type="protein sequence ID" value="SCV67053.1"/>
    <property type="molecule type" value="Genomic_DNA"/>
</dbReference>
<dbReference type="CDD" id="cd11296">
    <property type="entry name" value="O-FucT_like"/>
    <property type="match status" value="1"/>
</dbReference>
<keyword evidence="3" id="KW-1185">Reference proteome</keyword>
<dbReference type="STRING" id="269621.A0A238F5D0"/>
<accession>A0A238F5D0</accession>
<evidence type="ECO:0000313" key="3">
    <source>
        <dbReference type="Proteomes" id="UP000198372"/>
    </source>
</evidence>
<proteinExistence type="predicted"/>
<gene>
    <name evidence="2" type="ORF">BQ2448_5699</name>
</gene>
<evidence type="ECO:0000256" key="1">
    <source>
        <dbReference type="SAM" id="MobiDB-lite"/>
    </source>
</evidence>
<dbReference type="OrthoDB" id="423313at2759"/>
<feature type="region of interest" description="Disordered" evidence="1">
    <location>
        <begin position="188"/>
        <end position="216"/>
    </location>
</feature>
<name>A0A238F5D0_9BASI</name>
<dbReference type="AlphaFoldDB" id="A0A238F5D0"/>
<evidence type="ECO:0000313" key="2">
    <source>
        <dbReference type="EMBL" id="SCV67053.1"/>
    </source>
</evidence>
<dbReference type="Proteomes" id="UP000198372">
    <property type="component" value="Unassembled WGS sequence"/>
</dbReference>
<dbReference type="Gene3D" id="3.40.50.11350">
    <property type="match status" value="1"/>
</dbReference>
<reference evidence="3" key="1">
    <citation type="submission" date="2016-09" db="EMBL/GenBank/DDBJ databases">
        <authorList>
            <person name="Jeantristanb JTB J.-T."/>
            <person name="Ricardo R."/>
        </authorList>
    </citation>
    <scope>NUCLEOTIDE SEQUENCE [LARGE SCALE GENOMIC DNA]</scope>
</reference>